<name>A0A3L7JU97_9BACI</name>
<gene>
    <name evidence="3" type="ORF">D9X91_18385</name>
</gene>
<protein>
    <submittedName>
        <fullName evidence="3">CPBP family intramembrane metalloprotease</fullName>
    </submittedName>
</protein>
<keyword evidence="1" id="KW-1133">Transmembrane helix</keyword>
<dbReference type="InterPro" id="IPR052710">
    <property type="entry name" value="CAAX_protease"/>
</dbReference>
<evidence type="ECO:0000259" key="2">
    <source>
        <dbReference type="Pfam" id="PF02517"/>
    </source>
</evidence>
<keyword evidence="3" id="KW-0645">Protease</keyword>
<dbReference type="GO" id="GO:0004175">
    <property type="term" value="F:endopeptidase activity"/>
    <property type="evidence" value="ECO:0007669"/>
    <property type="project" value="UniProtKB-ARBA"/>
</dbReference>
<dbReference type="PANTHER" id="PTHR36435:SF1">
    <property type="entry name" value="CAAX AMINO TERMINAL PROTEASE FAMILY PROTEIN"/>
    <property type="match status" value="1"/>
</dbReference>
<feature type="transmembrane region" description="Helical" evidence="1">
    <location>
        <begin position="21"/>
        <end position="42"/>
    </location>
</feature>
<dbReference type="EMBL" id="RCVZ01000016">
    <property type="protein sequence ID" value="RLQ93201.1"/>
    <property type="molecule type" value="Genomic_DNA"/>
</dbReference>
<keyword evidence="4" id="KW-1185">Reference proteome</keyword>
<dbReference type="PANTHER" id="PTHR36435">
    <property type="entry name" value="SLR1288 PROTEIN"/>
    <property type="match status" value="1"/>
</dbReference>
<feature type="transmembrane region" description="Helical" evidence="1">
    <location>
        <begin position="149"/>
        <end position="167"/>
    </location>
</feature>
<keyword evidence="3" id="KW-0378">Hydrolase</keyword>
<feature type="transmembrane region" description="Helical" evidence="1">
    <location>
        <begin position="107"/>
        <end position="129"/>
    </location>
</feature>
<evidence type="ECO:0000256" key="1">
    <source>
        <dbReference type="SAM" id="Phobius"/>
    </source>
</evidence>
<organism evidence="3 4">
    <name type="scientific">Falsibacillus albus</name>
    <dbReference type="NCBI Taxonomy" id="2478915"/>
    <lineage>
        <taxon>Bacteria</taxon>
        <taxon>Bacillati</taxon>
        <taxon>Bacillota</taxon>
        <taxon>Bacilli</taxon>
        <taxon>Bacillales</taxon>
        <taxon>Bacillaceae</taxon>
        <taxon>Falsibacillus</taxon>
    </lineage>
</organism>
<feature type="transmembrane region" description="Helical" evidence="1">
    <location>
        <begin position="179"/>
        <end position="197"/>
    </location>
</feature>
<dbReference type="Proteomes" id="UP000276770">
    <property type="component" value="Unassembled WGS sequence"/>
</dbReference>
<keyword evidence="1" id="KW-0472">Membrane</keyword>
<dbReference type="GO" id="GO:0080120">
    <property type="term" value="P:CAAX-box protein maturation"/>
    <property type="evidence" value="ECO:0007669"/>
    <property type="project" value="UniProtKB-ARBA"/>
</dbReference>
<reference evidence="3 4" key="1">
    <citation type="submission" date="2018-10" db="EMBL/GenBank/DDBJ databases">
        <title>Falsibacillus sp. genome draft.</title>
        <authorList>
            <person name="Shi S."/>
        </authorList>
    </citation>
    <scope>NUCLEOTIDE SEQUENCE [LARGE SCALE GENOMIC DNA]</scope>
    <source>
        <strain evidence="3 4">GY 10110</strain>
    </source>
</reference>
<dbReference type="AlphaFoldDB" id="A0A3L7JU97"/>
<evidence type="ECO:0000313" key="3">
    <source>
        <dbReference type="EMBL" id="RLQ93201.1"/>
    </source>
</evidence>
<comment type="caution">
    <text evidence="3">The sequence shown here is derived from an EMBL/GenBank/DDBJ whole genome shotgun (WGS) entry which is preliminary data.</text>
</comment>
<proteinExistence type="predicted"/>
<evidence type="ECO:0000313" key="4">
    <source>
        <dbReference type="Proteomes" id="UP000276770"/>
    </source>
</evidence>
<sequence length="246" mass="28109">MKVMEQSSNHYGSEKPSWGNFVWGVFFTFILVPILSGIIVEIPSELYSGKLLNSFDSLTKSSIAAMDMFVMTILELAITCLFIYRYKPIRELIFPAVSFSPFKFRKTYLYFVLSFFIIFLANIILDYVFPSATKEQLNSLSLENIWSEPGIIIFMSIITTSFIVPVYEEVIFRGIILRFFHSRFSFSTSAICSSFLFGAAHFYSIGIMISAFLAGLILSILYRKTNSILPGILFHMINNLLSYFVS</sequence>
<feature type="transmembrane region" description="Helical" evidence="1">
    <location>
        <begin position="62"/>
        <end position="86"/>
    </location>
</feature>
<keyword evidence="1" id="KW-0812">Transmembrane</keyword>
<dbReference type="GO" id="GO:0006508">
    <property type="term" value="P:proteolysis"/>
    <property type="evidence" value="ECO:0007669"/>
    <property type="project" value="UniProtKB-KW"/>
</dbReference>
<dbReference type="InterPro" id="IPR003675">
    <property type="entry name" value="Rce1/LyrA-like_dom"/>
</dbReference>
<keyword evidence="3" id="KW-0482">Metalloprotease</keyword>
<feature type="transmembrane region" description="Helical" evidence="1">
    <location>
        <begin position="203"/>
        <end position="221"/>
    </location>
</feature>
<feature type="domain" description="CAAX prenyl protease 2/Lysostaphin resistance protein A-like" evidence="2">
    <location>
        <begin position="154"/>
        <end position="241"/>
    </location>
</feature>
<accession>A0A3L7JU97</accession>
<dbReference type="GO" id="GO:0008237">
    <property type="term" value="F:metallopeptidase activity"/>
    <property type="evidence" value="ECO:0007669"/>
    <property type="project" value="UniProtKB-KW"/>
</dbReference>
<dbReference type="Pfam" id="PF02517">
    <property type="entry name" value="Rce1-like"/>
    <property type="match status" value="1"/>
</dbReference>